<evidence type="ECO:0000313" key="2">
    <source>
        <dbReference type="EMBL" id="UXD22928.1"/>
    </source>
</evidence>
<evidence type="ECO:0000313" key="3">
    <source>
        <dbReference type="Proteomes" id="UP001063698"/>
    </source>
</evidence>
<dbReference type="InterPro" id="IPR003609">
    <property type="entry name" value="Pan_app"/>
</dbReference>
<keyword evidence="3" id="KW-1185">Reference proteome</keyword>
<dbReference type="Pfam" id="PF00024">
    <property type="entry name" value="PAN_1"/>
    <property type="match status" value="1"/>
</dbReference>
<organism evidence="2 3">
    <name type="scientific">Ignicoccus pacificus DSM 13166</name>
    <dbReference type="NCBI Taxonomy" id="940294"/>
    <lineage>
        <taxon>Archaea</taxon>
        <taxon>Thermoproteota</taxon>
        <taxon>Thermoprotei</taxon>
        <taxon>Desulfurococcales</taxon>
        <taxon>Desulfurococcaceae</taxon>
        <taxon>Ignicoccus</taxon>
    </lineage>
</organism>
<protein>
    <recommendedName>
        <fullName evidence="1">Apple domain-containing protein</fullName>
    </recommendedName>
</protein>
<dbReference type="SUPFAM" id="SSF57414">
    <property type="entry name" value="Hairpin loop containing domain-like"/>
    <property type="match status" value="1"/>
</dbReference>
<dbReference type="AlphaFoldDB" id="A0A977KC63"/>
<reference evidence="2" key="1">
    <citation type="submission" date="2013-11" db="EMBL/GenBank/DDBJ databases">
        <title>Comparative genomics of Ignicoccus.</title>
        <authorList>
            <person name="Podar M."/>
        </authorList>
    </citation>
    <scope>NUCLEOTIDE SEQUENCE</scope>
    <source>
        <strain evidence="2">DSM 13166</strain>
    </source>
</reference>
<dbReference type="KEGG" id="ipc:IPA_09665"/>
<proteinExistence type="predicted"/>
<gene>
    <name evidence="2" type="ORF">IPA_09665</name>
</gene>
<accession>A0A977KC63</accession>
<dbReference type="EMBL" id="CP006868">
    <property type="protein sequence ID" value="UXD22928.1"/>
    <property type="molecule type" value="Genomic_DNA"/>
</dbReference>
<evidence type="ECO:0000259" key="1">
    <source>
        <dbReference type="Pfam" id="PF00024"/>
    </source>
</evidence>
<dbReference type="Proteomes" id="UP001063698">
    <property type="component" value="Chromosome"/>
</dbReference>
<feature type="domain" description="Apple" evidence="1">
    <location>
        <begin position="13"/>
        <end position="47"/>
    </location>
</feature>
<name>A0A977KC63_9CREN</name>
<sequence length="57" mass="6795">MKEMKKIEPAIRDITFNDIESEEECFIKCQDNFCHAYMYDPNSKLCKCIYCTGFIKD</sequence>